<evidence type="ECO:0000256" key="2">
    <source>
        <dbReference type="ARBA" id="ARBA00005542"/>
    </source>
</evidence>
<evidence type="ECO:0000256" key="5">
    <source>
        <dbReference type="ARBA" id="ARBA00022989"/>
    </source>
</evidence>
<evidence type="ECO:0000259" key="10">
    <source>
        <dbReference type="PROSITE" id="PS50026"/>
    </source>
</evidence>
<accession>A0A9Q1H8L8</accession>
<feature type="domain" description="EGF-like" evidence="10">
    <location>
        <begin position="507"/>
        <end position="546"/>
    </location>
</feature>
<dbReference type="PANTHER" id="PTHR14319:SF3">
    <property type="entry name" value="TRANSMEMBRANE PROTEIN-LIKE PROTEIN"/>
    <property type="match status" value="1"/>
</dbReference>
<keyword evidence="7" id="KW-1015">Disulfide bond</keyword>
<keyword evidence="6 8" id="KW-0472">Membrane</keyword>
<keyword evidence="12" id="KW-1185">Reference proteome</keyword>
<evidence type="ECO:0000256" key="6">
    <source>
        <dbReference type="ARBA" id="ARBA00023136"/>
    </source>
</evidence>
<feature type="disulfide bond" evidence="7">
    <location>
        <begin position="536"/>
        <end position="545"/>
    </location>
</feature>
<feature type="chain" id="PRO_5040196110" evidence="9">
    <location>
        <begin position="22"/>
        <end position="705"/>
    </location>
</feature>
<evidence type="ECO:0000256" key="8">
    <source>
        <dbReference type="SAM" id="Phobius"/>
    </source>
</evidence>
<keyword evidence="5 8" id="KW-1133">Transmembrane helix</keyword>
<keyword evidence="3" id="KW-1003">Cell membrane</keyword>
<reference evidence="11" key="1">
    <citation type="submission" date="2021-10" db="EMBL/GenBank/DDBJ databases">
        <title>Tropical sea cucumber genome reveals ecological adaptation and Cuvierian tubules defense mechanism.</title>
        <authorList>
            <person name="Chen T."/>
        </authorList>
    </citation>
    <scope>NUCLEOTIDE SEQUENCE</scope>
    <source>
        <strain evidence="11">Nanhai2018</strain>
        <tissue evidence="11">Muscle</tissue>
    </source>
</reference>
<sequence>MASAVVIIILHMCLLLITVHSSREEGCYIHYPKVVQEYDDYGSVSLFRFSMPDRVAESAWTFRMEKSESGCPDKDIHVSINRGGLPIVNPYNTSFPDSTTVDHAKGFSFVFNTKVAMPPPTSIFGPLSGNWFIIAYMFKAGTDKIDQKGLVTECKYIVQPILSFVQVVEVQILSDLSSNAYQMPEGEDSMYFSYHTKSSTLLIQFEVMDCSGILQNLKSLKGKCPLTITVGAGNIPSNETSLSISCLEEEKCIIYVDGAIRDSWYYLRLEKAIPETITDFTFHIMVEQEECDYTKASSLIVLNSEGNVFSRRGSDGSTEGEFYFSDLSFNNSQLPLAHLNHEKGYQIQTVSSHYRNPMDEACAPLYSLVTIQSSSSTKMFIRLDKNNTNTYPVESGDPIVMAFDVDPVEDVGALFAVGMDASQLPGPYVKLCFKERGPPLNNGQTLDCNGTTLFEKNLTSEGRAHWHIPFPVAGTWYLALEVECYNSSSVYPSTCGEDAEITVELQIEQQCIGNCGKNGQCYVRYRDGVQFHYCRCFYGYQGFGCTDDSKAWSRGYYLIRVIFLTLSNIMFLVATVYAIYLHHFAESVSYLATTVFSTLYHACDSGRVCVMNYDTLQFCDFYASFMSILLTLIAMAKLNPKLTSTSHMIGAFFVAFAAKYDRFSLWAVLVPLSSGLVVVLLSWQNEDFVLSRDRKEGYGDLVEQG</sequence>
<dbReference type="InterPro" id="IPR021910">
    <property type="entry name" value="NGX6/PGAP6/MYMK"/>
</dbReference>
<dbReference type="PROSITE" id="PS01186">
    <property type="entry name" value="EGF_2"/>
    <property type="match status" value="1"/>
</dbReference>
<dbReference type="Proteomes" id="UP001152320">
    <property type="component" value="Chromosome 6"/>
</dbReference>
<dbReference type="EMBL" id="JAIZAY010000006">
    <property type="protein sequence ID" value="KAJ8039822.1"/>
    <property type="molecule type" value="Genomic_DNA"/>
</dbReference>
<dbReference type="GO" id="GO:0005886">
    <property type="term" value="C:plasma membrane"/>
    <property type="evidence" value="ECO:0007669"/>
    <property type="project" value="UniProtKB-SubCell"/>
</dbReference>
<feature type="transmembrane region" description="Helical" evidence="8">
    <location>
        <begin position="557"/>
        <end position="580"/>
    </location>
</feature>
<evidence type="ECO:0000256" key="3">
    <source>
        <dbReference type="ARBA" id="ARBA00022475"/>
    </source>
</evidence>
<dbReference type="Pfam" id="PF12036">
    <property type="entry name" value="DUF3522"/>
    <property type="match status" value="1"/>
</dbReference>
<dbReference type="OrthoDB" id="69646at2759"/>
<evidence type="ECO:0000313" key="11">
    <source>
        <dbReference type="EMBL" id="KAJ8039822.1"/>
    </source>
</evidence>
<keyword evidence="9" id="KW-0732">Signal</keyword>
<feature type="transmembrane region" description="Helical" evidence="8">
    <location>
        <begin position="663"/>
        <end position="683"/>
    </location>
</feature>
<feature type="signal peptide" evidence="9">
    <location>
        <begin position="1"/>
        <end position="21"/>
    </location>
</feature>
<comment type="caution">
    <text evidence="7">Lacks conserved residue(s) required for the propagation of feature annotation.</text>
</comment>
<keyword evidence="7" id="KW-0245">EGF-like domain</keyword>
<comment type="caution">
    <text evidence="11">The sequence shown here is derived from an EMBL/GenBank/DDBJ whole genome shotgun (WGS) entry which is preliminary data.</text>
</comment>
<name>A0A9Q1H8L8_HOLLE</name>
<evidence type="ECO:0000313" key="12">
    <source>
        <dbReference type="Proteomes" id="UP001152320"/>
    </source>
</evidence>
<evidence type="ECO:0000256" key="4">
    <source>
        <dbReference type="ARBA" id="ARBA00022692"/>
    </source>
</evidence>
<dbReference type="AlphaFoldDB" id="A0A9Q1H8L8"/>
<feature type="transmembrane region" description="Helical" evidence="8">
    <location>
        <begin position="621"/>
        <end position="638"/>
    </location>
</feature>
<evidence type="ECO:0000256" key="1">
    <source>
        <dbReference type="ARBA" id="ARBA00004651"/>
    </source>
</evidence>
<evidence type="ECO:0000256" key="9">
    <source>
        <dbReference type="SAM" id="SignalP"/>
    </source>
</evidence>
<evidence type="ECO:0000256" key="7">
    <source>
        <dbReference type="PROSITE-ProRule" id="PRU00076"/>
    </source>
</evidence>
<dbReference type="PROSITE" id="PS50026">
    <property type="entry name" value="EGF_3"/>
    <property type="match status" value="1"/>
</dbReference>
<dbReference type="PANTHER" id="PTHR14319">
    <property type="entry name" value="FIVE-SPAN TRANSMEMBRANE PROTEIN M83"/>
    <property type="match status" value="1"/>
</dbReference>
<protein>
    <submittedName>
        <fullName evidence="11">Post-GPI attachment to protein factor 6</fullName>
    </submittedName>
</protein>
<organism evidence="11 12">
    <name type="scientific">Holothuria leucospilota</name>
    <name type="common">Black long sea cucumber</name>
    <name type="synonym">Mertensiothuria leucospilota</name>
    <dbReference type="NCBI Taxonomy" id="206669"/>
    <lineage>
        <taxon>Eukaryota</taxon>
        <taxon>Metazoa</taxon>
        <taxon>Echinodermata</taxon>
        <taxon>Eleutherozoa</taxon>
        <taxon>Echinozoa</taxon>
        <taxon>Holothuroidea</taxon>
        <taxon>Aspidochirotacea</taxon>
        <taxon>Aspidochirotida</taxon>
        <taxon>Holothuriidae</taxon>
        <taxon>Holothuria</taxon>
    </lineage>
</organism>
<feature type="disulfide bond" evidence="7">
    <location>
        <begin position="511"/>
        <end position="521"/>
    </location>
</feature>
<keyword evidence="4 8" id="KW-0812">Transmembrane</keyword>
<proteinExistence type="inferred from homology"/>
<dbReference type="PROSITE" id="PS00022">
    <property type="entry name" value="EGF_1"/>
    <property type="match status" value="1"/>
</dbReference>
<comment type="subcellular location">
    <subcellularLocation>
        <location evidence="1">Cell membrane</location>
        <topology evidence="1">Multi-pass membrane protein</topology>
    </subcellularLocation>
</comment>
<dbReference type="InterPro" id="IPR000742">
    <property type="entry name" value="EGF"/>
</dbReference>
<comment type="similarity">
    <text evidence="2">Belongs to the TMEM8 family.</text>
</comment>
<gene>
    <name evidence="11" type="ORF">HOLleu_13943</name>
</gene>